<comment type="caution">
    <text evidence="2">The sequence shown here is derived from an EMBL/GenBank/DDBJ whole genome shotgun (WGS) entry which is preliminary data.</text>
</comment>
<evidence type="ECO:0000313" key="3">
    <source>
        <dbReference type="Proteomes" id="UP000326939"/>
    </source>
</evidence>
<organism evidence="2 3">
    <name type="scientific">Salix brachista</name>
    <dbReference type="NCBI Taxonomy" id="2182728"/>
    <lineage>
        <taxon>Eukaryota</taxon>
        <taxon>Viridiplantae</taxon>
        <taxon>Streptophyta</taxon>
        <taxon>Embryophyta</taxon>
        <taxon>Tracheophyta</taxon>
        <taxon>Spermatophyta</taxon>
        <taxon>Magnoliopsida</taxon>
        <taxon>eudicotyledons</taxon>
        <taxon>Gunneridae</taxon>
        <taxon>Pentapetalae</taxon>
        <taxon>rosids</taxon>
        <taxon>fabids</taxon>
        <taxon>Malpighiales</taxon>
        <taxon>Salicaceae</taxon>
        <taxon>Saliceae</taxon>
        <taxon>Salix</taxon>
    </lineage>
</organism>
<proteinExistence type="predicted"/>
<evidence type="ECO:0000313" key="2">
    <source>
        <dbReference type="EMBL" id="KAB5520678.1"/>
    </source>
</evidence>
<protein>
    <submittedName>
        <fullName evidence="2">Uncharacterized protein</fullName>
    </submittedName>
</protein>
<name>A0A5N5JMV4_9ROSI</name>
<dbReference type="EMBL" id="VDCV01000016">
    <property type="protein sequence ID" value="KAB5520678.1"/>
    <property type="molecule type" value="Genomic_DNA"/>
</dbReference>
<sequence length="119" mass="13495">MGNFNEVCKESSSRKSSSLVFVKGRIEEVMKDYLIIVDELYIASIVTHFKRRRVSTLVDFGVIVSIIEVIVMAFPLPQFPTLLIGVIVVEPFTRVVPHRVEFKDDFINLAHGRATKSNV</sequence>
<reference evidence="3" key="1">
    <citation type="journal article" date="2019" name="Gigascience">
        <title>De novo genome assembly of the endangered Acer yangbiense, a plant species with extremely small populations endemic to Yunnan Province, China.</title>
        <authorList>
            <person name="Yang J."/>
            <person name="Wariss H.M."/>
            <person name="Tao L."/>
            <person name="Zhang R."/>
            <person name="Yun Q."/>
            <person name="Hollingsworth P."/>
            <person name="Dao Z."/>
            <person name="Luo G."/>
            <person name="Guo H."/>
            <person name="Ma Y."/>
            <person name="Sun W."/>
        </authorList>
    </citation>
    <scope>NUCLEOTIDE SEQUENCE [LARGE SCALE GENOMIC DNA]</scope>
    <source>
        <strain evidence="3">cv. br00</strain>
    </source>
</reference>
<keyword evidence="3" id="KW-1185">Reference proteome</keyword>
<keyword evidence="1" id="KW-0812">Transmembrane</keyword>
<gene>
    <name evidence="2" type="ORF">DKX38_024997</name>
</gene>
<dbReference type="Proteomes" id="UP000326939">
    <property type="component" value="Chromosome 16"/>
</dbReference>
<keyword evidence="1" id="KW-1133">Transmembrane helix</keyword>
<evidence type="ECO:0000256" key="1">
    <source>
        <dbReference type="SAM" id="Phobius"/>
    </source>
</evidence>
<keyword evidence="1" id="KW-0472">Membrane</keyword>
<feature type="transmembrane region" description="Helical" evidence="1">
    <location>
        <begin position="57"/>
        <end position="76"/>
    </location>
</feature>
<dbReference type="AlphaFoldDB" id="A0A5N5JMV4"/>
<accession>A0A5N5JMV4</accession>